<feature type="region of interest" description="Disordered" evidence="1">
    <location>
        <begin position="1"/>
        <end position="42"/>
    </location>
</feature>
<name>A0A5E4VD98_9BURK</name>
<gene>
    <name evidence="2" type="ORF">PFI31113_02567</name>
</gene>
<sequence length="484" mass="51525">MFPSSLPSTTASPSTTTDTTPAATAATAATTRSDPGTTTATSSRTALLADFRQAVQLPLNASQPPTQAPPRVAQDPTAVIPLSWPDMLLDFGGAFQNPAAGLLASEVPGGSNPMSPGSALRPPMNKRPFDIAFSDESRAALAAGRIRLMALPEIAPLEPTPSTSGIGRRSGVSISDNVLRKTLLALSDANAQAGDWLDRLESLAVDTALQNGPYLDARYLLEGLVRRLEAEQAIDPWPVAFERVVSLITRFESRTADAVRALLLTHDNGSRDEAILLAGASTHTSIDRLIAHRLHAIADMPAEHRLSAWSDLLAGLQRSTAGVNAERLATLATFIHLLPATEQRKAADTIVTSTGALSNHDGWSELTKTLLDAVAPADKVAVARAMVHPDRGLYGTPMKATVAVIADHIERVPRQAARDLLAHLIDIAATEGDFDHLVFSCDECIEMLHDLHSTCISGNFDDLATHVHGKLVEAFENYRSAVLD</sequence>
<evidence type="ECO:0000313" key="2">
    <source>
        <dbReference type="EMBL" id="VVE10268.1"/>
    </source>
</evidence>
<accession>A0A5E4VD98</accession>
<dbReference type="RefSeq" id="WP_150599790.1">
    <property type="nucleotide sequence ID" value="NZ_CABPRW010000005.1"/>
</dbReference>
<protein>
    <submittedName>
        <fullName evidence="2">Uncharacterized protein</fullName>
    </submittedName>
</protein>
<dbReference type="EMBL" id="CABPRW010000005">
    <property type="protein sequence ID" value="VVE10268.1"/>
    <property type="molecule type" value="Genomic_DNA"/>
</dbReference>
<reference evidence="2 3" key="1">
    <citation type="submission" date="2019-08" db="EMBL/GenBank/DDBJ databases">
        <authorList>
            <person name="Peeters C."/>
        </authorList>
    </citation>
    <scope>NUCLEOTIDE SEQUENCE [LARGE SCALE GENOMIC DNA]</scope>
    <source>
        <strain evidence="2 3">LMG 31113</strain>
    </source>
</reference>
<dbReference type="OrthoDB" id="8936576at2"/>
<dbReference type="AlphaFoldDB" id="A0A5E4VD98"/>
<proteinExistence type="predicted"/>
<evidence type="ECO:0000256" key="1">
    <source>
        <dbReference type="SAM" id="MobiDB-lite"/>
    </source>
</evidence>
<organism evidence="2 3">
    <name type="scientific">Pandoraea fibrosis</name>
    <dbReference type="NCBI Taxonomy" id="1891094"/>
    <lineage>
        <taxon>Bacteria</taxon>
        <taxon>Pseudomonadati</taxon>
        <taxon>Pseudomonadota</taxon>
        <taxon>Betaproteobacteria</taxon>
        <taxon>Burkholderiales</taxon>
        <taxon>Burkholderiaceae</taxon>
        <taxon>Pandoraea</taxon>
    </lineage>
</organism>
<evidence type="ECO:0000313" key="3">
    <source>
        <dbReference type="Proteomes" id="UP000382577"/>
    </source>
</evidence>
<dbReference type="Proteomes" id="UP000382577">
    <property type="component" value="Unassembled WGS sequence"/>
</dbReference>